<gene>
    <name evidence="2" type="ORF">CFP56_014395</name>
</gene>
<dbReference type="Proteomes" id="UP000237347">
    <property type="component" value="Unassembled WGS sequence"/>
</dbReference>
<name>A0AAW0KUK2_QUESU</name>
<evidence type="ECO:0000313" key="2">
    <source>
        <dbReference type="EMBL" id="KAK7842053.1"/>
    </source>
</evidence>
<evidence type="ECO:0000313" key="3">
    <source>
        <dbReference type="Proteomes" id="UP000237347"/>
    </source>
</evidence>
<organism evidence="2 3">
    <name type="scientific">Quercus suber</name>
    <name type="common">Cork oak</name>
    <dbReference type="NCBI Taxonomy" id="58331"/>
    <lineage>
        <taxon>Eukaryota</taxon>
        <taxon>Viridiplantae</taxon>
        <taxon>Streptophyta</taxon>
        <taxon>Embryophyta</taxon>
        <taxon>Tracheophyta</taxon>
        <taxon>Spermatophyta</taxon>
        <taxon>Magnoliopsida</taxon>
        <taxon>eudicotyledons</taxon>
        <taxon>Gunneridae</taxon>
        <taxon>Pentapetalae</taxon>
        <taxon>rosids</taxon>
        <taxon>fabids</taxon>
        <taxon>Fagales</taxon>
        <taxon>Fagaceae</taxon>
        <taxon>Quercus</taxon>
    </lineage>
</organism>
<keyword evidence="3" id="KW-1185">Reference proteome</keyword>
<feature type="transmembrane region" description="Helical" evidence="1">
    <location>
        <begin position="20"/>
        <end position="42"/>
    </location>
</feature>
<comment type="caution">
    <text evidence="2">The sequence shown here is derived from an EMBL/GenBank/DDBJ whole genome shotgun (WGS) entry which is preliminary data.</text>
</comment>
<accession>A0AAW0KUK2</accession>
<evidence type="ECO:0000256" key="1">
    <source>
        <dbReference type="SAM" id="Phobius"/>
    </source>
</evidence>
<proteinExistence type="predicted"/>
<protein>
    <submittedName>
        <fullName evidence="2">Uncharacterized protein</fullName>
    </submittedName>
</protein>
<dbReference type="AlphaFoldDB" id="A0AAW0KUK2"/>
<keyword evidence="1" id="KW-1133">Transmembrane helix</keyword>
<keyword evidence="1" id="KW-0472">Membrane</keyword>
<dbReference type="EMBL" id="PKMF04000228">
    <property type="protein sequence ID" value="KAK7842053.1"/>
    <property type="molecule type" value="Genomic_DNA"/>
</dbReference>
<reference evidence="2 3" key="1">
    <citation type="journal article" date="2018" name="Sci. Data">
        <title>The draft genome sequence of cork oak.</title>
        <authorList>
            <person name="Ramos A.M."/>
            <person name="Usie A."/>
            <person name="Barbosa P."/>
            <person name="Barros P.M."/>
            <person name="Capote T."/>
            <person name="Chaves I."/>
            <person name="Simoes F."/>
            <person name="Abreu I."/>
            <person name="Carrasquinho I."/>
            <person name="Faro C."/>
            <person name="Guimaraes J.B."/>
            <person name="Mendonca D."/>
            <person name="Nobrega F."/>
            <person name="Rodrigues L."/>
            <person name="Saibo N.J.M."/>
            <person name="Varela M.C."/>
            <person name="Egas C."/>
            <person name="Matos J."/>
            <person name="Miguel C.M."/>
            <person name="Oliveira M.M."/>
            <person name="Ricardo C.P."/>
            <person name="Goncalves S."/>
        </authorList>
    </citation>
    <scope>NUCLEOTIDE SEQUENCE [LARGE SCALE GENOMIC DNA]</scope>
    <source>
        <strain evidence="3">cv. HL8</strain>
    </source>
</reference>
<sequence length="106" mass="12380">MAQRTLSKTNMEILPFKNGFLVGYVFSVGSVMAFFLSNYMAFMIKKKRIEKMAMSKRRRTNKEADQVNYLPTKGLLQEGSKIQVNTTHIFILKFKFIVPRKLMHLI</sequence>
<keyword evidence="1" id="KW-0812">Transmembrane</keyword>